<evidence type="ECO:0000313" key="1">
    <source>
        <dbReference type="EMBL" id="GEL90755.1"/>
    </source>
</evidence>
<accession>A0A511IYH4</accession>
<evidence type="ECO:0000313" key="2">
    <source>
        <dbReference type="Proteomes" id="UP000321830"/>
    </source>
</evidence>
<dbReference type="EMBL" id="BJWF01000001">
    <property type="protein sequence ID" value="GEL90755.1"/>
    <property type="molecule type" value="Genomic_DNA"/>
</dbReference>
<organism evidence="1 2">
    <name type="scientific">Enterococcus villorum</name>
    <dbReference type="NCBI Taxonomy" id="112904"/>
    <lineage>
        <taxon>Bacteria</taxon>
        <taxon>Bacillati</taxon>
        <taxon>Bacillota</taxon>
        <taxon>Bacilli</taxon>
        <taxon>Lactobacillales</taxon>
        <taxon>Enterococcaceae</taxon>
        <taxon>Enterococcus</taxon>
    </lineage>
</organism>
<proteinExistence type="predicted"/>
<reference evidence="1 2" key="1">
    <citation type="submission" date="2019-07" db="EMBL/GenBank/DDBJ databases">
        <title>Whole genome shotgun sequence of Enterococcus villorum NBRC 100699.</title>
        <authorList>
            <person name="Hosoyama A."/>
            <person name="Uohara A."/>
            <person name="Ohji S."/>
            <person name="Ichikawa N."/>
        </authorList>
    </citation>
    <scope>NUCLEOTIDE SEQUENCE [LARGE SCALE GENOMIC DNA]</scope>
    <source>
        <strain evidence="1 2">NBRC 100699</strain>
    </source>
</reference>
<comment type="caution">
    <text evidence="1">The sequence shown here is derived from an EMBL/GenBank/DDBJ whole genome shotgun (WGS) entry which is preliminary data.</text>
</comment>
<gene>
    <name evidence="1" type="ORF">EVI01_00920</name>
</gene>
<name>A0A511IYH4_9ENTE</name>
<dbReference type="RefSeq" id="WP_010750997.1">
    <property type="nucleotide sequence ID" value="NZ_BJWF01000001.1"/>
</dbReference>
<sequence>MKKTGFYFLLLILLIATIYFKAPDFPLSDSSQREPLTITGRVTDLVAAEECFKLLKQSIVATNKKDLDSYIDTLVKDAQEATAKQLQIVFDSYDLKHELLSFQVLNQKKDSLFVVVYQKTINQGRQHYQNHIAQIHYTFLKEKNQWKIQQSFITNTELLDESTRAF</sequence>
<dbReference type="Proteomes" id="UP000321830">
    <property type="component" value="Unassembled WGS sequence"/>
</dbReference>
<dbReference type="AlphaFoldDB" id="A0A511IYH4"/>
<protein>
    <submittedName>
        <fullName evidence="1">Uncharacterized protein</fullName>
    </submittedName>
</protein>